<feature type="domain" description="RNase H type-1" evidence="1">
    <location>
        <begin position="69"/>
        <end position="182"/>
    </location>
</feature>
<dbReference type="EnsemblPlants" id="evm.model.07.1167">
    <property type="protein sequence ID" value="cds.evm.model.07.1167"/>
    <property type="gene ID" value="evm.TU.07.1167"/>
</dbReference>
<sequence>MHSTKPKQADVILYFALSYLEEYHDARKASTSINPNDNLLAKSASRDAPWLNPPSGRLKLKTYVAVDTMKEITSCGAVLRNCSSDIAAAMKVPFRGCFKPEIMEAMALMHNLKWLQELHLPLHFMEIDSLLVVKRLQSTQMPVSDFDCLLDNISLLVSNFPSAHISHVYRSANNAAHLLAKFVLSVDTKCS</sequence>
<dbReference type="InterPro" id="IPR012337">
    <property type="entry name" value="RNaseH-like_sf"/>
</dbReference>
<reference evidence="2" key="2">
    <citation type="submission" date="2021-03" db="UniProtKB">
        <authorList>
            <consortium name="EnsemblPlants"/>
        </authorList>
    </citation>
    <scope>IDENTIFICATION</scope>
</reference>
<evidence type="ECO:0000259" key="1">
    <source>
        <dbReference type="Pfam" id="PF13456"/>
    </source>
</evidence>
<dbReference type="GO" id="GO:0004523">
    <property type="term" value="F:RNA-DNA hybrid ribonuclease activity"/>
    <property type="evidence" value="ECO:0007669"/>
    <property type="project" value="InterPro"/>
</dbReference>
<dbReference type="PANTHER" id="PTHR47074">
    <property type="entry name" value="BNAC02G40300D PROTEIN"/>
    <property type="match status" value="1"/>
</dbReference>
<dbReference type="Pfam" id="PF13456">
    <property type="entry name" value="RVT_3"/>
    <property type="match status" value="1"/>
</dbReference>
<evidence type="ECO:0000313" key="3">
    <source>
        <dbReference type="Proteomes" id="UP000596661"/>
    </source>
</evidence>
<dbReference type="InterPro" id="IPR052929">
    <property type="entry name" value="RNase_H-like_EbsB-rel"/>
</dbReference>
<keyword evidence="3" id="KW-1185">Reference proteome</keyword>
<dbReference type="EMBL" id="UZAU01000655">
    <property type="status" value="NOT_ANNOTATED_CDS"/>
    <property type="molecule type" value="Genomic_DNA"/>
</dbReference>
<dbReference type="InterPro" id="IPR036397">
    <property type="entry name" value="RNaseH_sf"/>
</dbReference>
<name>A0A803Q1L0_CANSA</name>
<dbReference type="Gramene" id="evm.model.07.1167">
    <property type="protein sequence ID" value="cds.evm.model.07.1167"/>
    <property type="gene ID" value="evm.TU.07.1167"/>
</dbReference>
<dbReference type="InterPro" id="IPR044730">
    <property type="entry name" value="RNase_H-like_dom_plant"/>
</dbReference>
<dbReference type="PANTHER" id="PTHR47074:SF48">
    <property type="entry name" value="POLYNUCLEOTIDYL TRANSFERASE, RIBONUCLEASE H-LIKE SUPERFAMILY PROTEIN"/>
    <property type="match status" value="1"/>
</dbReference>
<dbReference type="Proteomes" id="UP000596661">
    <property type="component" value="Chromosome 7"/>
</dbReference>
<dbReference type="CDD" id="cd06222">
    <property type="entry name" value="RNase_H_like"/>
    <property type="match status" value="1"/>
</dbReference>
<dbReference type="SUPFAM" id="SSF53098">
    <property type="entry name" value="Ribonuclease H-like"/>
    <property type="match status" value="1"/>
</dbReference>
<evidence type="ECO:0000313" key="2">
    <source>
        <dbReference type="EnsemblPlants" id="cds.evm.model.07.1167"/>
    </source>
</evidence>
<dbReference type="GO" id="GO:0003676">
    <property type="term" value="F:nucleic acid binding"/>
    <property type="evidence" value="ECO:0007669"/>
    <property type="project" value="InterPro"/>
</dbReference>
<dbReference type="AlphaFoldDB" id="A0A803Q1L0"/>
<reference evidence="2" key="1">
    <citation type="submission" date="2018-11" db="EMBL/GenBank/DDBJ databases">
        <authorList>
            <person name="Grassa J C."/>
        </authorList>
    </citation>
    <scope>NUCLEOTIDE SEQUENCE [LARGE SCALE GENOMIC DNA]</scope>
</reference>
<dbReference type="Gene3D" id="3.30.420.10">
    <property type="entry name" value="Ribonuclease H-like superfamily/Ribonuclease H"/>
    <property type="match status" value="1"/>
</dbReference>
<accession>A0A803Q1L0</accession>
<protein>
    <recommendedName>
        <fullName evidence="1">RNase H type-1 domain-containing protein</fullName>
    </recommendedName>
</protein>
<dbReference type="InterPro" id="IPR002156">
    <property type="entry name" value="RNaseH_domain"/>
</dbReference>
<organism evidence="2 3">
    <name type="scientific">Cannabis sativa</name>
    <name type="common">Hemp</name>
    <name type="synonym">Marijuana</name>
    <dbReference type="NCBI Taxonomy" id="3483"/>
    <lineage>
        <taxon>Eukaryota</taxon>
        <taxon>Viridiplantae</taxon>
        <taxon>Streptophyta</taxon>
        <taxon>Embryophyta</taxon>
        <taxon>Tracheophyta</taxon>
        <taxon>Spermatophyta</taxon>
        <taxon>Magnoliopsida</taxon>
        <taxon>eudicotyledons</taxon>
        <taxon>Gunneridae</taxon>
        <taxon>Pentapetalae</taxon>
        <taxon>rosids</taxon>
        <taxon>fabids</taxon>
        <taxon>Rosales</taxon>
        <taxon>Cannabaceae</taxon>
        <taxon>Cannabis</taxon>
    </lineage>
</organism>
<proteinExistence type="predicted"/>